<keyword evidence="2" id="KW-1185">Reference proteome</keyword>
<evidence type="ECO:0000313" key="2">
    <source>
        <dbReference type="Proteomes" id="UP001238163"/>
    </source>
</evidence>
<dbReference type="RefSeq" id="WP_307262386.1">
    <property type="nucleotide sequence ID" value="NZ_JAUSVL010000001.1"/>
</dbReference>
<proteinExistence type="predicted"/>
<organism evidence="1 2">
    <name type="scientific">Oligosphaera ethanolica</name>
    <dbReference type="NCBI Taxonomy" id="760260"/>
    <lineage>
        <taxon>Bacteria</taxon>
        <taxon>Pseudomonadati</taxon>
        <taxon>Lentisphaerota</taxon>
        <taxon>Oligosphaeria</taxon>
        <taxon>Oligosphaerales</taxon>
        <taxon>Oligosphaeraceae</taxon>
        <taxon>Oligosphaera</taxon>
    </lineage>
</organism>
<protein>
    <submittedName>
        <fullName evidence="1">Uncharacterized protein</fullName>
    </submittedName>
</protein>
<sequence length="128" mass="14351">MNQQREALAVYGTGIYFSQYFGQTDVVVVADVIERFSEEGLLNRRLTVAGRGRCRAGCQEPYCQQKNDNAQCTKAIGDGKALFLTRSCRRCCRCGFRWLRLTDSETGIQACLMNSGFGRVFGRRRCGG</sequence>
<dbReference type="AlphaFoldDB" id="A0AAE3VHU3"/>
<gene>
    <name evidence="1" type="ORF">J3R75_002778</name>
</gene>
<name>A0AAE3VHU3_9BACT</name>
<reference evidence="1" key="1">
    <citation type="submission" date="2023-07" db="EMBL/GenBank/DDBJ databases">
        <title>Genomic Encyclopedia of Type Strains, Phase IV (KMG-IV): sequencing the most valuable type-strain genomes for metagenomic binning, comparative biology and taxonomic classification.</title>
        <authorList>
            <person name="Goeker M."/>
        </authorList>
    </citation>
    <scope>NUCLEOTIDE SEQUENCE</scope>
    <source>
        <strain evidence="1">DSM 24202</strain>
    </source>
</reference>
<evidence type="ECO:0000313" key="1">
    <source>
        <dbReference type="EMBL" id="MDQ0290671.1"/>
    </source>
</evidence>
<dbReference type="EMBL" id="JAUSVL010000001">
    <property type="protein sequence ID" value="MDQ0290671.1"/>
    <property type="molecule type" value="Genomic_DNA"/>
</dbReference>
<dbReference type="Proteomes" id="UP001238163">
    <property type="component" value="Unassembled WGS sequence"/>
</dbReference>
<accession>A0AAE3VHU3</accession>
<comment type="caution">
    <text evidence="1">The sequence shown here is derived from an EMBL/GenBank/DDBJ whole genome shotgun (WGS) entry which is preliminary data.</text>
</comment>